<dbReference type="GO" id="GO:0005886">
    <property type="term" value="C:plasma membrane"/>
    <property type="evidence" value="ECO:0007669"/>
    <property type="project" value="TreeGrafter"/>
</dbReference>
<dbReference type="InterPro" id="IPR016763">
    <property type="entry name" value="VAP"/>
</dbReference>
<reference evidence="5" key="1">
    <citation type="submission" date="2018-02" db="EMBL/GenBank/DDBJ databases">
        <authorList>
            <person name="Cohen D.B."/>
            <person name="Kent A.D."/>
        </authorList>
    </citation>
    <scope>NUCLEOTIDE SEQUENCE</scope>
</reference>
<evidence type="ECO:0000256" key="3">
    <source>
        <dbReference type="SAM" id="Phobius"/>
    </source>
</evidence>
<evidence type="ECO:0000256" key="2">
    <source>
        <dbReference type="SAM" id="MobiDB-lite"/>
    </source>
</evidence>
<dbReference type="InterPro" id="IPR000535">
    <property type="entry name" value="MSP_dom"/>
</dbReference>
<name>A0A2N9EV88_FAGSY</name>
<dbReference type="PANTHER" id="PTHR10809">
    <property type="entry name" value="VESICLE-ASSOCIATED MEMBRANE PROTEIN-ASSOCIATED PROTEIN"/>
    <property type="match status" value="1"/>
</dbReference>
<dbReference type="PANTHER" id="PTHR10809:SF119">
    <property type="entry name" value="VESICLE-ASSOCIATED PROTEIN 1-2-RELATED"/>
    <property type="match status" value="1"/>
</dbReference>
<dbReference type="GO" id="GO:0061817">
    <property type="term" value="P:endoplasmic reticulum-plasma membrane tethering"/>
    <property type="evidence" value="ECO:0007669"/>
    <property type="project" value="TreeGrafter"/>
</dbReference>
<accession>A0A2N9EV88</accession>
<feature type="region of interest" description="Disordered" evidence="2">
    <location>
        <begin position="120"/>
        <end position="172"/>
    </location>
</feature>
<keyword evidence="3" id="KW-0812">Transmembrane</keyword>
<feature type="compositionally biased region" description="Polar residues" evidence="2">
    <location>
        <begin position="134"/>
        <end position="154"/>
    </location>
</feature>
<keyword evidence="3" id="KW-0472">Membrane</keyword>
<dbReference type="SUPFAM" id="SSF49354">
    <property type="entry name" value="PapD-like"/>
    <property type="match status" value="1"/>
</dbReference>
<dbReference type="Gene3D" id="2.60.40.10">
    <property type="entry name" value="Immunoglobulins"/>
    <property type="match status" value="1"/>
</dbReference>
<evidence type="ECO:0000259" key="4">
    <source>
        <dbReference type="PROSITE" id="PS50202"/>
    </source>
</evidence>
<keyword evidence="3" id="KW-1133">Transmembrane helix</keyword>
<dbReference type="InterPro" id="IPR008962">
    <property type="entry name" value="PapD-like_sf"/>
</dbReference>
<dbReference type="GO" id="GO:0005789">
    <property type="term" value="C:endoplasmic reticulum membrane"/>
    <property type="evidence" value="ECO:0007669"/>
    <property type="project" value="InterPro"/>
</dbReference>
<gene>
    <name evidence="5" type="ORF">FSB_LOCUS10599</name>
</gene>
<dbReference type="EMBL" id="OIVN01000594">
    <property type="protein sequence ID" value="SPC82717.1"/>
    <property type="molecule type" value="Genomic_DNA"/>
</dbReference>
<sequence length="234" mass="25745">MSTGDLLSIEPQELQFPFEPRKQISSSLQLFNKTDNYVAFKVKTTNPKKYCVRPNTGIVSPSYNASSKEVPPDMQCKDKFLLQSVVASAGAAAKDITPEMFNKESGHHVEESKLRVVYVAPPRPPSPVHEGSEEGSSPRASVSDNGNLNASDFTPVSKAFGERNDTQDNSSEARALISKLTEEKNSAIQQNNKLQHELDLLRREANKSRGGIPLIFVLLVAFIGIILGYLLKKT</sequence>
<feature type="domain" description="MSP" evidence="4">
    <location>
        <begin position="6"/>
        <end position="119"/>
    </location>
</feature>
<dbReference type="AlphaFoldDB" id="A0A2N9EV88"/>
<comment type="similarity">
    <text evidence="1">Belongs to the VAMP-associated protein (VAP) (TC 9.B.17) family.</text>
</comment>
<dbReference type="PROSITE" id="PS50202">
    <property type="entry name" value="MSP"/>
    <property type="match status" value="1"/>
</dbReference>
<dbReference type="FunFam" id="2.60.40.10:FF:000813">
    <property type="entry name" value="Vesicle-associated protein 1-1"/>
    <property type="match status" value="1"/>
</dbReference>
<feature type="transmembrane region" description="Helical" evidence="3">
    <location>
        <begin position="211"/>
        <end position="231"/>
    </location>
</feature>
<evidence type="ECO:0000256" key="1">
    <source>
        <dbReference type="ARBA" id="ARBA00008932"/>
    </source>
</evidence>
<organism evidence="5">
    <name type="scientific">Fagus sylvatica</name>
    <name type="common">Beechnut</name>
    <dbReference type="NCBI Taxonomy" id="28930"/>
    <lineage>
        <taxon>Eukaryota</taxon>
        <taxon>Viridiplantae</taxon>
        <taxon>Streptophyta</taxon>
        <taxon>Embryophyta</taxon>
        <taxon>Tracheophyta</taxon>
        <taxon>Spermatophyta</taxon>
        <taxon>Magnoliopsida</taxon>
        <taxon>eudicotyledons</taxon>
        <taxon>Gunneridae</taxon>
        <taxon>Pentapetalae</taxon>
        <taxon>rosids</taxon>
        <taxon>fabids</taxon>
        <taxon>Fagales</taxon>
        <taxon>Fagaceae</taxon>
        <taxon>Fagus</taxon>
    </lineage>
</organism>
<dbReference type="PIRSF" id="PIRSF019693">
    <property type="entry name" value="VAMP-associated"/>
    <property type="match status" value="1"/>
</dbReference>
<protein>
    <recommendedName>
        <fullName evidence="4">MSP domain-containing protein</fullName>
    </recommendedName>
</protein>
<dbReference type="GO" id="GO:0090158">
    <property type="term" value="P:endoplasmic reticulum membrane organization"/>
    <property type="evidence" value="ECO:0007669"/>
    <property type="project" value="TreeGrafter"/>
</dbReference>
<dbReference type="Pfam" id="PF00635">
    <property type="entry name" value="Motile_Sperm"/>
    <property type="match status" value="1"/>
</dbReference>
<evidence type="ECO:0000313" key="5">
    <source>
        <dbReference type="EMBL" id="SPC82717.1"/>
    </source>
</evidence>
<proteinExistence type="inferred from homology"/>
<dbReference type="InterPro" id="IPR013783">
    <property type="entry name" value="Ig-like_fold"/>
</dbReference>